<feature type="transmembrane region" description="Helical" evidence="4">
    <location>
        <begin position="52"/>
        <end position="73"/>
    </location>
</feature>
<evidence type="ECO:0000313" key="7">
    <source>
        <dbReference type="Proteomes" id="UP001164746"/>
    </source>
</evidence>
<feature type="transmembrane region" description="Helical" evidence="4">
    <location>
        <begin position="198"/>
        <end position="217"/>
    </location>
</feature>
<dbReference type="PANTHER" id="PTHR23121:SF9">
    <property type="entry name" value="SODIUM-DEPENDENT GLUCOSE TRANSPORTER 1"/>
    <property type="match status" value="1"/>
</dbReference>
<organism evidence="6 7">
    <name type="scientific">Mya arenaria</name>
    <name type="common">Soft-shell clam</name>
    <dbReference type="NCBI Taxonomy" id="6604"/>
    <lineage>
        <taxon>Eukaryota</taxon>
        <taxon>Metazoa</taxon>
        <taxon>Spiralia</taxon>
        <taxon>Lophotrochozoa</taxon>
        <taxon>Mollusca</taxon>
        <taxon>Bivalvia</taxon>
        <taxon>Autobranchia</taxon>
        <taxon>Heteroconchia</taxon>
        <taxon>Euheterodonta</taxon>
        <taxon>Imparidentia</taxon>
        <taxon>Neoheterodontei</taxon>
        <taxon>Myida</taxon>
        <taxon>Myoidea</taxon>
        <taxon>Myidae</taxon>
        <taxon>Mya</taxon>
    </lineage>
</organism>
<evidence type="ECO:0000256" key="2">
    <source>
        <dbReference type="ARBA" id="ARBA00022989"/>
    </source>
</evidence>
<protein>
    <submittedName>
        <fullName evidence="6">MFS4B-like protein</fullName>
    </submittedName>
</protein>
<evidence type="ECO:0000313" key="6">
    <source>
        <dbReference type="EMBL" id="WAQ96908.1"/>
    </source>
</evidence>
<feature type="transmembrane region" description="Helical" evidence="4">
    <location>
        <begin position="339"/>
        <end position="358"/>
    </location>
</feature>
<dbReference type="EMBL" id="CP111013">
    <property type="protein sequence ID" value="WAQ96905.1"/>
    <property type="molecule type" value="Genomic_DNA"/>
</dbReference>
<feature type="transmembrane region" description="Helical" evidence="4">
    <location>
        <begin position="364"/>
        <end position="381"/>
    </location>
</feature>
<feature type="transmembrane region" description="Helical" evidence="4">
    <location>
        <begin position="315"/>
        <end position="332"/>
    </location>
</feature>
<evidence type="ECO:0000256" key="1">
    <source>
        <dbReference type="ARBA" id="ARBA00022692"/>
    </source>
</evidence>
<accession>A0ABY7DJ15</accession>
<feature type="transmembrane region" description="Helical" evidence="4">
    <location>
        <begin position="429"/>
        <end position="450"/>
    </location>
</feature>
<dbReference type="InterPro" id="IPR036259">
    <property type="entry name" value="MFS_trans_sf"/>
</dbReference>
<dbReference type="EMBL" id="CP111013">
    <property type="protein sequence ID" value="WAQ96908.1"/>
    <property type="molecule type" value="Genomic_DNA"/>
</dbReference>
<gene>
    <name evidence="5" type="ORF">MAR_029595</name>
    <name evidence="6" type="ORF">MAR_029598</name>
</gene>
<reference evidence="6" key="1">
    <citation type="submission" date="2022-11" db="EMBL/GenBank/DDBJ databases">
        <title>Centuries of genome instability and evolution in soft-shell clam transmissible cancer (bioRxiv).</title>
        <authorList>
            <person name="Hart S.F.M."/>
            <person name="Yonemitsu M.A."/>
            <person name="Giersch R.M."/>
            <person name="Beal B.F."/>
            <person name="Arriagada G."/>
            <person name="Davis B.W."/>
            <person name="Ostrander E.A."/>
            <person name="Goff S.P."/>
            <person name="Metzger M.J."/>
        </authorList>
    </citation>
    <scope>NUCLEOTIDE SEQUENCE</scope>
    <source>
        <strain evidence="6">MELC-2E11</strain>
        <tissue evidence="6">Siphon/mantle</tissue>
    </source>
</reference>
<feature type="transmembrane region" description="Helical" evidence="4">
    <location>
        <begin position="393"/>
        <end position="417"/>
    </location>
</feature>
<dbReference type="Proteomes" id="UP001164746">
    <property type="component" value="Chromosome 2"/>
</dbReference>
<feature type="transmembrane region" description="Helical" evidence="4">
    <location>
        <begin position="107"/>
        <end position="124"/>
    </location>
</feature>
<dbReference type="PANTHER" id="PTHR23121">
    <property type="entry name" value="SODIUM-DEPENDENT GLUCOSE TRANSPORTER 1"/>
    <property type="match status" value="1"/>
</dbReference>
<keyword evidence="3 4" id="KW-0472">Membrane</keyword>
<dbReference type="Gene3D" id="1.20.1250.20">
    <property type="entry name" value="MFS general substrate transporter like domains"/>
    <property type="match status" value="1"/>
</dbReference>
<feature type="transmembrane region" description="Helical" evidence="4">
    <location>
        <begin position="266"/>
        <end position="284"/>
    </location>
</feature>
<evidence type="ECO:0000256" key="4">
    <source>
        <dbReference type="SAM" id="Phobius"/>
    </source>
</evidence>
<sequence>MEGKDGRSFVGKILETACLIVTWMALALYVEIYGPTLIDLKDRLHTDYEKVAVAISGRSVGWFPGAVVGGVLVDRFPGYCHLMLAVVLDVAAGVTAAIPMSPSVTCLWVFCFIGAGTRILFNMWKEKSVSPLMLVHLGYGIGSFIVPLYANPFLADTAGDADYGNDTLYNNGTVEGNGAIKNNGTISNTSLSVSRIEYPYGISAAFAACLSLVFYAYQVREWKMIPPMMEHTVENEIETTNTISTEEEKGKSLLEMVNPASCAGGHFWYGVQIFSLVFLYFGNIGGGDRMIGSFIRSYSIDQLKFTKDSATLLNTGYWISFSVGRLVFSFFARILSVRLLILVETAGMAVSSVILVLLADDDSLSLWVAMLAFAFFASASWPTGIAWIDYHIVLTGLGLTLQTFGASVGGICHMRLIGYLYKNFGPKTFLYQALGYGVLQFTLAVAMNIVGSQHGSRYEKNKNDVSIQVNEEYEDDKLSTKM</sequence>
<name>A0ABY7DJ15_MYAAR</name>
<feature type="transmembrane region" description="Helical" evidence="4">
    <location>
        <begin position="131"/>
        <end position="150"/>
    </location>
</feature>
<keyword evidence="2 4" id="KW-1133">Transmembrane helix</keyword>
<proteinExistence type="predicted"/>
<evidence type="ECO:0000256" key="3">
    <source>
        <dbReference type="ARBA" id="ARBA00023136"/>
    </source>
</evidence>
<keyword evidence="7" id="KW-1185">Reference proteome</keyword>
<feature type="transmembrane region" description="Helical" evidence="4">
    <location>
        <begin position="80"/>
        <end position="101"/>
    </location>
</feature>
<keyword evidence="1 4" id="KW-0812">Transmembrane</keyword>
<feature type="transmembrane region" description="Helical" evidence="4">
    <location>
        <begin position="12"/>
        <end position="32"/>
    </location>
</feature>
<evidence type="ECO:0000313" key="5">
    <source>
        <dbReference type="EMBL" id="WAQ96905.1"/>
    </source>
</evidence>
<dbReference type="SUPFAM" id="SSF103473">
    <property type="entry name" value="MFS general substrate transporter"/>
    <property type="match status" value="1"/>
</dbReference>